<gene>
    <name evidence="2" type="ORF">E1261_17990</name>
</gene>
<dbReference type="AlphaFoldDB" id="A0A4R4Q1J5"/>
<keyword evidence="3" id="KW-1185">Reference proteome</keyword>
<sequence>MAWVLWVIFAPVAIGLVEWAAICAVGARQVAITRQQIMRRIRWCYGILFLAFFLAGVLADTTAAVARRMENRASQVPNDLFFWSQPARDAVVDGLFIALDAAGLALCAGGFGLTLLAVLYLRERYPLGYLDPARFDRDQDGRLPPLARQLWMGWLILPFPVGVGLHVLATPDGILLSAAVAALSAVAFGLVAWVEWRVWRENRKRWAKSAAPQVRTLTGRRRTVVAISAGFIGGSAASWAVLALLYEGHLSTSSSTASKVGMLVVAALLGVVRAFADLTRERAETALG</sequence>
<name>A0A4R4Q1J5_9ACTN</name>
<feature type="transmembrane region" description="Helical" evidence="1">
    <location>
        <begin position="95"/>
        <end position="121"/>
    </location>
</feature>
<feature type="transmembrane region" description="Helical" evidence="1">
    <location>
        <begin position="150"/>
        <end position="168"/>
    </location>
</feature>
<keyword evidence="1" id="KW-1133">Transmembrane helix</keyword>
<comment type="caution">
    <text evidence="2">The sequence shown here is derived from an EMBL/GenBank/DDBJ whole genome shotgun (WGS) entry which is preliminary data.</text>
</comment>
<keyword evidence="1" id="KW-0812">Transmembrane</keyword>
<reference evidence="2 3" key="1">
    <citation type="submission" date="2019-03" db="EMBL/GenBank/DDBJ databases">
        <title>Draft genome sequences of novel Actinobacteria.</title>
        <authorList>
            <person name="Sahin N."/>
            <person name="Ay H."/>
            <person name="Saygin H."/>
        </authorList>
    </citation>
    <scope>NUCLEOTIDE SEQUENCE [LARGE SCALE GENOMIC DNA]</scope>
    <source>
        <strain evidence="2 3">JCM 30547</strain>
    </source>
</reference>
<dbReference type="EMBL" id="SMKA01000073">
    <property type="protein sequence ID" value="TDC28623.1"/>
    <property type="molecule type" value="Genomic_DNA"/>
</dbReference>
<feature type="transmembrane region" description="Helical" evidence="1">
    <location>
        <begin position="43"/>
        <end position="66"/>
    </location>
</feature>
<dbReference type="Proteomes" id="UP000295075">
    <property type="component" value="Unassembled WGS sequence"/>
</dbReference>
<feature type="transmembrane region" description="Helical" evidence="1">
    <location>
        <begin position="224"/>
        <end position="246"/>
    </location>
</feature>
<evidence type="ECO:0000256" key="1">
    <source>
        <dbReference type="SAM" id="Phobius"/>
    </source>
</evidence>
<dbReference type="RefSeq" id="WP_132408030.1">
    <property type="nucleotide sequence ID" value="NZ_SMKA01000073.1"/>
</dbReference>
<keyword evidence="1" id="KW-0472">Membrane</keyword>
<feature type="transmembrane region" description="Helical" evidence="1">
    <location>
        <begin position="258"/>
        <end position="276"/>
    </location>
</feature>
<evidence type="ECO:0000313" key="2">
    <source>
        <dbReference type="EMBL" id="TDC28623.1"/>
    </source>
</evidence>
<accession>A0A4R4Q1J5</accession>
<feature type="transmembrane region" description="Helical" evidence="1">
    <location>
        <begin position="6"/>
        <end position="31"/>
    </location>
</feature>
<evidence type="ECO:0000313" key="3">
    <source>
        <dbReference type="Proteomes" id="UP000295075"/>
    </source>
</evidence>
<proteinExistence type="predicted"/>
<organism evidence="2 3">
    <name type="scientific">Kribbella albertanoniae</name>
    <dbReference type="NCBI Taxonomy" id="1266829"/>
    <lineage>
        <taxon>Bacteria</taxon>
        <taxon>Bacillati</taxon>
        <taxon>Actinomycetota</taxon>
        <taxon>Actinomycetes</taxon>
        <taxon>Propionibacteriales</taxon>
        <taxon>Kribbellaceae</taxon>
        <taxon>Kribbella</taxon>
    </lineage>
</organism>
<protein>
    <submittedName>
        <fullName evidence="2">Uncharacterized protein</fullName>
    </submittedName>
</protein>
<feature type="transmembrane region" description="Helical" evidence="1">
    <location>
        <begin position="174"/>
        <end position="196"/>
    </location>
</feature>